<comment type="caution">
    <text evidence="3">The sequence shown here is derived from an EMBL/GenBank/DDBJ whole genome shotgun (WGS) entry which is preliminary data.</text>
</comment>
<dbReference type="Proteomes" id="UP001382904">
    <property type="component" value="Unassembled WGS sequence"/>
</dbReference>
<proteinExistence type="predicted"/>
<feature type="signal peptide" evidence="2">
    <location>
        <begin position="1"/>
        <end position="32"/>
    </location>
</feature>
<keyword evidence="4" id="KW-1185">Reference proteome</keyword>
<feature type="chain" id="PRO_5046395091" description="Lipoprotein" evidence="2">
    <location>
        <begin position="33"/>
        <end position="269"/>
    </location>
</feature>
<keyword evidence="2" id="KW-0732">Signal</keyword>
<organism evidence="3 4">
    <name type="scientific">Streptomyces caledonius</name>
    <dbReference type="NCBI Taxonomy" id="3134107"/>
    <lineage>
        <taxon>Bacteria</taxon>
        <taxon>Bacillati</taxon>
        <taxon>Actinomycetota</taxon>
        <taxon>Actinomycetes</taxon>
        <taxon>Kitasatosporales</taxon>
        <taxon>Streptomycetaceae</taxon>
        <taxon>Streptomyces</taxon>
    </lineage>
</organism>
<feature type="region of interest" description="Disordered" evidence="1">
    <location>
        <begin position="233"/>
        <end position="269"/>
    </location>
</feature>
<dbReference type="EMBL" id="JBBKAM010000002">
    <property type="protein sequence ID" value="MEJ8641296.1"/>
    <property type="molecule type" value="Genomic_DNA"/>
</dbReference>
<sequence length="269" mass="28604">MSAPRAAAARRAAAGTVCLLVFAGAGVGTARADDNGLADKSAQAIADAAREAMSEVTSMHMVAKATEKSGTTALDLRFDEKGNCVGSVTPPGDAGRADIIKRGDDVWMKLDDDLLRAHVPGGAADDAITLIDGRYVHGTTSSLLLRDFAEFCDLDFYKEELTSKPASEQLVKGARTTVDGRPAITVNSRQDGETGTYQVSTEDEPYLLRIQGAEASGDRVEATFSDFGEAVVAKPRRRTTRSTCRSSSSDRRRRRPPSPRGARQGPVQG</sequence>
<evidence type="ECO:0000313" key="4">
    <source>
        <dbReference type="Proteomes" id="UP001382904"/>
    </source>
</evidence>
<evidence type="ECO:0008006" key="5">
    <source>
        <dbReference type="Google" id="ProtNLM"/>
    </source>
</evidence>
<dbReference type="Gene3D" id="2.50.20.20">
    <property type="match status" value="1"/>
</dbReference>
<name>A0ABU8U081_9ACTN</name>
<evidence type="ECO:0000256" key="1">
    <source>
        <dbReference type="SAM" id="MobiDB-lite"/>
    </source>
</evidence>
<accession>A0ABU8U081</accession>
<reference evidence="3 4" key="1">
    <citation type="submission" date="2024-03" db="EMBL/GenBank/DDBJ databases">
        <title>Novel Streptomyces species of biotechnological and ecological value are a feature of Machair soil.</title>
        <authorList>
            <person name="Prole J.R."/>
            <person name="Goodfellow M."/>
            <person name="Allenby N."/>
            <person name="Ward A.C."/>
        </authorList>
    </citation>
    <scope>NUCLEOTIDE SEQUENCE [LARGE SCALE GENOMIC DNA]</scope>
    <source>
        <strain evidence="3 4">MS1.HAVA.3</strain>
    </source>
</reference>
<evidence type="ECO:0000313" key="3">
    <source>
        <dbReference type="EMBL" id="MEJ8641296.1"/>
    </source>
</evidence>
<evidence type="ECO:0000256" key="2">
    <source>
        <dbReference type="SAM" id="SignalP"/>
    </source>
</evidence>
<gene>
    <name evidence="3" type="ORF">WKI68_07055</name>
</gene>
<protein>
    <recommendedName>
        <fullName evidence="5">Lipoprotein</fullName>
    </recommendedName>
</protein>